<evidence type="ECO:0000313" key="1">
    <source>
        <dbReference type="EMBL" id="KAF7819531.1"/>
    </source>
</evidence>
<reference evidence="1" key="1">
    <citation type="submission" date="2020-09" db="EMBL/GenBank/DDBJ databases">
        <title>Genome-Enabled Discovery of Anthraquinone Biosynthesis in Senna tora.</title>
        <authorList>
            <person name="Kang S.-H."/>
            <person name="Pandey R.P."/>
            <person name="Lee C.-M."/>
            <person name="Sim J.-S."/>
            <person name="Jeong J.-T."/>
            <person name="Choi B.-S."/>
            <person name="Jung M."/>
            <person name="Ginzburg D."/>
            <person name="Zhao K."/>
            <person name="Won S.Y."/>
            <person name="Oh T.-J."/>
            <person name="Yu Y."/>
            <person name="Kim N.-H."/>
            <person name="Lee O.R."/>
            <person name="Lee T.-H."/>
            <person name="Bashyal P."/>
            <person name="Kim T.-S."/>
            <person name="Lee W.-H."/>
            <person name="Kawkins C."/>
            <person name="Kim C.-K."/>
            <person name="Kim J.S."/>
            <person name="Ahn B.O."/>
            <person name="Rhee S.Y."/>
            <person name="Sohng J.K."/>
        </authorList>
    </citation>
    <scope>NUCLEOTIDE SEQUENCE</scope>
    <source>
        <tissue evidence="1">Leaf</tissue>
    </source>
</reference>
<protein>
    <submittedName>
        <fullName evidence="1">Uncharacterized protein</fullName>
    </submittedName>
</protein>
<dbReference type="Proteomes" id="UP000634136">
    <property type="component" value="Unassembled WGS sequence"/>
</dbReference>
<evidence type="ECO:0000313" key="2">
    <source>
        <dbReference type="Proteomes" id="UP000634136"/>
    </source>
</evidence>
<dbReference type="EMBL" id="JAAIUW010000008">
    <property type="protein sequence ID" value="KAF7819531.1"/>
    <property type="molecule type" value="Genomic_DNA"/>
</dbReference>
<comment type="caution">
    <text evidence="1">The sequence shown here is derived from an EMBL/GenBank/DDBJ whole genome shotgun (WGS) entry which is preliminary data.</text>
</comment>
<proteinExistence type="predicted"/>
<sequence length="33" mass="4008">MEQKKTRRTKKVKINESTYMVSQDKSGEYRDEL</sequence>
<gene>
    <name evidence="1" type="ORF">G2W53_024986</name>
</gene>
<organism evidence="1 2">
    <name type="scientific">Senna tora</name>
    <dbReference type="NCBI Taxonomy" id="362788"/>
    <lineage>
        <taxon>Eukaryota</taxon>
        <taxon>Viridiplantae</taxon>
        <taxon>Streptophyta</taxon>
        <taxon>Embryophyta</taxon>
        <taxon>Tracheophyta</taxon>
        <taxon>Spermatophyta</taxon>
        <taxon>Magnoliopsida</taxon>
        <taxon>eudicotyledons</taxon>
        <taxon>Gunneridae</taxon>
        <taxon>Pentapetalae</taxon>
        <taxon>rosids</taxon>
        <taxon>fabids</taxon>
        <taxon>Fabales</taxon>
        <taxon>Fabaceae</taxon>
        <taxon>Caesalpinioideae</taxon>
        <taxon>Cassia clade</taxon>
        <taxon>Senna</taxon>
    </lineage>
</organism>
<keyword evidence="2" id="KW-1185">Reference proteome</keyword>
<accession>A0A834WHG4</accession>
<dbReference type="AlphaFoldDB" id="A0A834WHG4"/>
<name>A0A834WHG4_9FABA</name>